<dbReference type="EC" id="3.1.3.48" evidence="15"/>
<feature type="binding site" evidence="14">
    <location>
        <position position="355"/>
    </location>
    <ligand>
        <name>Mg(2+)</name>
        <dbReference type="ChEBI" id="CHEBI:18420"/>
    </ligand>
</feature>
<dbReference type="GO" id="GO:0046872">
    <property type="term" value="F:metal ion binding"/>
    <property type="evidence" value="ECO:0007669"/>
    <property type="project" value="UniProtKB-KW"/>
</dbReference>
<keyword evidence="4 14" id="KW-0479">Metal-binding</keyword>
<comment type="caution">
    <text evidence="17">The sequence shown here is derived from an EMBL/GenBank/DDBJ whole genome shotgun (WGS) entry which is preliminary data.</text>
</comment>
<feature type="binding site" evidence="14">
    <location>
        <position position="581"/>
    </location>
    <ligand>
        <name>Mg(2+)</name>
        <dbReference type="ChEBI" id="CHEBI:18420"/>
    </ligand>
</feature>
<dbReference type="Gene3D" id="3.40.50.12350">
    <property type="match status" value="1"/>
</dbReference>
<name>A0A5A9N485_9TELE</name>
<evidence type="ECO:0000256" key="13">
    <source>
        <dbReference type="PIRSR" id="PIRSR628472-1"/>
    </source>
</evidence>
<evidence type="ECO:0000256" key="10">
    <source>
        <dbReference type="ARBA" id="ARBA00023163"/>
    </source>
</evidence>
<keyword evidence="8 15" id="KW-0805">Transcription regulation</keyword>
<keyword evidence="9" id="KW-0010">Activator</keyword>
<evidence type="ECO:0000256" key="5">
    <source>
        <dbReference type="ARBA" id="ARBA00022801"/>
    </source>
</evidence>
<feature type="compositionally biased region" description="Polar residues" evidence="16">
    <location>
        <begin position="282"/>
        <end position="295"/>
    </location>
</feature>
<evidence type="ECO:0000256" key="4">
    <source>
        <dbReference type="ARBA" id="ARBA00022723"/>
    </source>
</evidence>
<dbReference type="FunFam" id="3.40.50.12350:FF:000001">
    <property type="entry name" value="Eyes absent homolog"/>
    <property type="match status" value="1"/>
</dbReference>
<evidence type="ECO:0000256" key="8">
    <source>
        <dbReference type="ARBA" id="ARBA00023015"/>
    </source>
</evidence>
<sequence>MEMQDLASPHSRVSGSSESPNGPNIDNSHINNNSMTPNGTEGDNITMLTTADWLLSSSSQSAAVKTEPMSSAEITTSVADGSLDNFSGSAIGSSGFSPRQTHQFSPQIYPSNRPYPHILPTPSAQNMAAYGQTQYTTGMQQAAAYGSYPQPGQPYGIPAYGNSSPLWAGIKTESGLNQAQSPGQSSFLSYSSGFSTPQTGQAPYSYQMQGGSFTTTSGLYTGSNSLTNSTGFNNTQQDYPSYPAFGQSQYAQYYNNSPYTSPYMTSNNTSPTTPSTTATYTLQEPSSGITSQALSEQPAGEYSTIHSPSTPIKDSESDRLRRASDGKSRGRGRRNNNPSPPPDSDLERVFIWDLDETIIVFHSLLTGSYANRFGRDPPTSVSLGLRMEEMIFNLADTHFFFNDLEECDQVHIDDVSSDDNGQDLSTYNFSTDGFHAAATSANLCLATGVRGGVDWMRKLAFRYRRVKEIYTTYKNNVGGLLGPAKREAWLQLRAEIEALTDSWLTLALKALTLIHSRSNCVNILVTTTQLIPALAKVLLYGLGVVFPIENIYSATKIGKESCFERVIQRFGRKVVYVVVGDGVEEEQGSKKHNMPFWRISSHSDLMALHHALDLEYL</sequence>
<dbReference type="SFLD" id="SFLDG01129">
    <property type="entry name" value="C1.5:_HAD__Beta-PGM__Phosphata"/>
    <property type="match status" value="1"/>
</dbReference>
<dbReference type="PANTHER" id="PTHR10190">
    <property type="entry name" value="EYES ABSENT"/>
    <property type="match status" value="1"/>
</dbReference>
<dbReference type="AlphaFoldDB" id="A0A5A9N485"/>
<dbReference type="CDD" id="cd02601">
    <property type="entry name" value="HAD_Eya"/>
    <property type="match status" value="1"/>
</dbReference>
<evidence type="ECO:0000256" key="11">
    <source>
        <dbReference type="ARBA" id="ARBA00023242"/>
    </source>
</evidence>
<reference evidence="17 18" key="1">
    <citation type="journal article" date="2019" name="Mol. Ecol. Resour.">
        <title>Chromosome-level genome assembly of Triplophysa tibetana, a fish adapted to the harsh high-altitude environment of the Tibetan Plateau.</title>
        <authorList>
            <person name="Yang X."/>
            <person name="Liu H."/>
            <person name="Ma Z."/>
            <person name="Zou Y."/>
            <person name="Zou M."/>
            <person name="Mao Y."/>
            <person name="Li X."/>
            <person name="Wang H."/>
            <person name="Chen T."/>
            <person name="Wang W."/>
            <person name="Yang R."/>
        </authorList>
    </citation>
    <scope>NUCLEOTIDE SEQUENCE [LARGE SCALE GENOMIC DNA]</scope>
    <source>
        <strain evidence="17">TTIB1903HZAU</strain>
        <tissue evidence="17">Muscle</tissue>
    </source>
</reference>
<evidence type="ECO:0000256" key="2">
    <source>
        <dbReference type="ARBA" id="ARBA00010501"/>
    </source>
</evidence>
<evidence type="ECO:0000256" key="7">
    <source>
        <dbReference type="ARBA" id="ARBA00022912"/>
    </source>
</evidence>
<gene>
    <name evidence="17" type="ORF">E1301_Tti000863</name>
</gene>
<evidence type="ECO:0000313" key="17">
    <source>
        <dbReference type="EMBL" id="KAA0704822.1"/>
    </source>
</evidence>
<dbReference type="InterPro" id="IPR028472">
    <property type="entry name" value="EYA"/>
</dbReference>
<dbReference type="InterPro" id="IPR042577">
    <property type="entry name" value="EYA_dom_metazoan"/>
</dbReference>
<dbReference type="SFLD" id="SFLDS00003">
    <property type="entry name" value="Haloacid_Dehalogenase"/>
    <property type="match status" value="1"/>
</dbReference>
<evidence type="ECO:0000256" key="14">
    <source>
        <dbReference type="PIRSR" id="PIRSR628472-2"/>
    </source>
</evidence>
<comment type="similarity">
    <text evidence="2 15">Belongs to the HAD-like hydrolase superfamily. EYA family.</text>
</comment>
<keyword evidence="5 15" id="KW-0378">Hydrolase</keyword>
<dbReference type="GO" id="GO:0004725">
    <property type="term" value="F:protein tyrosine phosphatase activity"/>
    <property type="evidence" value="ECO:0007669"/>
    <property type="project" value="UniProtKB-EC"/>
</dbReference>
<keyword evidence="18" id="KW-1185">Reference proteome</keyword>
<evidence type="ECO:0000256" key="3">
    <source>
        <dbReference type="ARBA" id="ARBA00022473"/>
    </source>
</evidence>
<feature type="region of interest" description="Disordered" evidence="16">
    <location>
        <begin position="262"/>
        <end position="345"/>
    </location>
</feature>
<keyword evidence="3" id="KW-0217">Developmental protein</keyword>
<dbReference type="EMBL" id="SOYY01000022">
    <property type="protein sequence ID" value="KAA0704822.1"/>
    <property type="molecule type" value="Genomic_DNA"/>
</dbReference>
<feature type="active site" description="Proton donor" evidence="13">
    <location>
        <position position="355"/>
    </location>
</feature>
<dbReference type="Pfam" id="PF00702">
    <property type="entry name" value="Hydrolase"/>
    <property type="match status" value="1"/>
</dbReference>
<keyword evidence="11" id="KW-0539">Nucleus</keyword>
<dbReference type="GO" id="GO:0045739">
    <property type="term" value="P:positive regulation of DNA repair"/>
    <property type="evidence" value="ECO:0007669"/>
    <property type="project" value="TreeGrafter"/>
</dbReference>
<feature type="binding site" evidence="14">
    <location>
        <position position="353"/>
    </location>
    <ligand>
        <name>Mg(2+)</name>
        <dbReference type="ChEBI" id="CHEBI:18420"/>
    </ligand>
</feature>
<feature type="region of interest" description="Disordered" evidence="16">
    <location>
        <begin position="175"/>
        <end position="194"/>
    </location>
</feature>
<protein>
    <recommendedName>
        <fullName evidence="15">Eyes absent homolog</fullName>
        <ecNumber evidence="15">3.1.3.48</ecNumber>
    </recommendedName>
</protein>
<evidence type="ECO:0000256" key="1">
    <source>
        <dbReference type="ARBA" id="ARBA00004123"/>
    </source>
</evidence>
<feature type="compositionally biased region" description="Basic and acidic residues" evidence="16">
    <location>
        <begin position="313"/>
        <end position="328"/>
    </location>
</feature>
<proteinExistence type="inferred from homology"/>
<organism evidence="17 18">
    <name type="scientific">Triplophysa tibetana</name>
    <dbReference type="NCBI Taxonomy" id="1572043"/>
    <lineage>
        <taxon>Eukaryota</taxon>
        <taxon>Metazoa</taxon>
        <taxon>Chordata</taxon>
        <taxon>Craniata</taxon>
        <taxon>Vertebrata</taxon>
        <taxon>Euteleostomi</taxon>
        <taxon>Actinopterygii</taxon>
        <taxon>Neopterygii</taxon>
        <taxon>Teleostei</taxon>
        <taxon>Ostariophysi</taxon>
        <taxon>Cypriniformes</taxon>
        <taxon>Nemacheilidae</taxon>
        <taxon>Triplophysa</taxon>
    </lineage>
</organism>
<keyword evidence="7 15" id="KW-0904">Protein phosphatase</keyword>
<comment type="subcellular location">
    <subcellularLocation>
        <location evidence="1">Nucleus</location>
    </subcellularLocation>
</comment>
<comment type="catalytic activity">
    <reaction evidence="12 15">
        <text>O-phospho-L-tyrosyl-[protein] + H2O = L-tyrosyl-[protein] + phosphate</text>
        <dbReference type="Rhea" id="RHEA:10684"/>
        <dbReference type="Rhea" id="RHEA-COMP:10136"/>
        <dbReference type="Rhea" id="RHEA-COMP:20101"/>
        <dbReference type="ChEBI" id="CHEBI:15377"/>
        <dbReference type="ChEBI" id="CHEBI:43474"/>
        <dbReference type="ChEBI" id="CHEBI:46858"/>
        <dbReference type="ChEBI" id="CHEBI:61978"/>
        <dbReference type="EC" id="3.1.3.48"/>
    </reaction>
</comment>
<evidence type="ECO:0000256" key="12">
    <source>
        <dbReference type="ARBA" id="ARBA00051722"/>
    </source>
</evidence>
<dbReference type="GO" id="GO:0005634">
    <property type="term" value="C:nucleus"/>
    <property type="evidence" value="ECO:0007669"/>
    <property type="project" value="UniProtKB-SubCell"/>
</dbReference>
<evidence type="ECO:0000256" key="9">
    <source>
        <dbReference type="ARBA" id="ARBA00023159"/>
    </source>
</evidence>
<evidence type="ECO:0000256" key="6">
    <source>
        <dbReference type="ARBA" id="ARBA00022842"/>
    </source>
</evidence>
<keyword evidence="10" id="KW-0804">Transcription</keyword>
<feature type="region of interest" description="Disordered" evidence="16">
    <location>
        <begin position="1"/>
        <end position="44"/>
    </location>
</feature>
<dbReference type="Proteomes" id="UP000324632">
    <property type="component" value="Chromosome 22"/>
</dbReference>
<feature type="compositionally biased region" description="Polar residues" evidence="16">
    <location>
        <begin position="11"/>
        <end position="44"/>
    </location>
</feature>
<dbReference type="GO" id="GO:2001240">
    <property type="term" value="P:negative regulation of extrinsic apoptotic signaling pathway in absence of ligand"/>
    <property type="evidence" value="ECO:0007669"/>
    <property type="project" value="TreeGrafter"/>
</dbReference>
<dbReference type="InterPro" id="IPR038102">
    <property type="entry name" value="EYA_dom_sf"/>
</dbReference>
<evidence type="ECO:0000256" key="16">
    <source>
        <dbReference type="SAM" id="MobiDB-lite"/>
    </source>
</evidence>
<dbReference type="GO" id="GO:0030154">
    <property type="term" value="P:cell differentiation"/>
    <property type="evidence" value="ECO:0007669"/>
    <property type="project" value="TreeGrafter"/>
</dbReference>
<evidence type="ECO:0000313" key="18">
    <source>
        <dbReference type="Proteomes" id="UP000324632"/>
    </source>
</evidence>
<accession>A0A5A9N485</accession>
<dbReference type="InterPro" id="IPR006545">
    <property type="entry name" value="EYA_dom"/>
</dbReference>
<feature type="active site" description="Nucleophile" evidence="13">
    <location>
        <position position="353"/>
    </location>
</feature>
<feature type="compositionally biased region" description="Low complexity" evidence="16">
    <location>
        <begin position="262"/>
        <end position="281"/>
    </location>
</feature>
<feature type="compositionally biased region" description="Low complexity" evidence="16">
    <location>
        <begin position="180"/>
        <end position="194"/>
    </location>
</feature>
<comment type="cofactor">
    <cofactor evidence="14 15">
        <name>Mg(2+)</name>
        <dbReference type="ChEBI" id="CHEBI:18420"/>
    </cofactor>
    <text evidence="14 15">Binds 1 Mg(2+) ion per subunit.</text>
</comment>
<dbReference type="PANTHER" id="PTHR10190:SF11">
    <property type="entry name" value="EYES ABSENT HOMOLOG 1"/>
    <property type="match status" value="1"/>
</dbReference>
<evidence type="ECO:0000256" key="15">
    <source>
        <dbReference type="RuleBase" id="RU362036"/>
    </source>
</evidence>
<dbReference type="NCBIfam" id="TIGR01658">
    <property type="entry name" value="EYA-cons_domain"/>
    <property type="match status" value="1"/>
</dbReference>
<keyword evidence="6 14" id="KW-0460">Magnesium</keyword>